<feature type="non-terminal residue" evidence="2">
    <location>
        <position position="61"/>
    </location>
</feature>
<proteinExistence type="predicted"/>
<dbReference type="Proteomes" id="UP000499080">
    <property type="component" value="Unassembled WGS sequence"/>
</dbReference>
<sequence length="61" mass="6416">MHAGLWSANSVWAQTFFHDSIPLLLIWKSAVVGVPAQVSSSSSENSSSSSEKSSSSSEKSS</sequence>
<feature type="compositionally biased region" description="Low complexity" evidence="1">
    <location>
        <begin position="39"/>
        <end position="61"/>
    </location>
</feature>
<organism evidence="2 3">
    <name type="scientific">Araneus ventricosus</name>
    <name type="common">Orbweaver spider</name>
    <name type="synonym">Epeira ventricosa</name>
    <dbReference type="NCBI Taxonomy" id="182803"/>
    <lineage>
        <taxon>Eukaryota</taxon>
        <taxon>Metazoa</taxon>
        <taxon>Ecdysozoa</taxon>
        <taxon>Arthropoda</taxon>
        <taxon>Chelicerata</taxon>
        <taxon>Arachnida</taxon>
        <taxon>Araneae</taxon>
        <taxon>Araneomorphae</taxon>
        <taxon>Entelegynae</taxon>
        <taxon>Araneoidea</taxon>
        <taxon>Araneidae</taxon>
        <taxon>Araneus</taxon>
    </lineage>
</organism>
<dbReference type="EMBL" id="BGPR01166217">
    <property type="protein sequence ID" value="GBM14194.1"/>
    <property type="molecule type" value="Genomic_DNA"/>
</dbReference>
<name>A0A4Y2DE98_ARAVE</name>
<keyword evidence="3" id="KW-1185">Reference proteome</keyword>
<comment type="caution">
    <text evidence="2">The sequence shown here is derived from an EMBL/GenBank/DDBJ whole genome shotgun (WGS) entry which is preliminary data.</text>
</comment>
<gene>
    <name evidence="2" type="ORF">AVEN_233813_1</name>
</gene>
<evidence type="ECO:0000313" key="2">
    <source>
        <dbReference type="EMBL" id="GBM14194.1"/>
    </source>
</evidence>
<evidence type="ECO:0000256" key="1">
    <source>
        <dbReference type="SAM" id="MobiDB-lite"/>
    </source>
</evidence>
<accession>A0A4Y2DE98</accession>
<protein>
    <submittedName>
        <fullName evidence="2">Uncharacterized protein</fullName>
    </submittedName>
</protein>
<feature type="region of interest" description="Disordered" evidence="1">
    <location>
        <begin position="38"/>
        <end position="61"/>
    </location>
</feature>
<reference evidence="2 3" key="1">
    <citation type="journal article" date="2019" name="Sci. Rep.">
        <title>Orb-weaving spider Araneus ventricosus genome elucidates the spidroin gene catalogue.</title>
        <authorList>
            <person name="Kono N."/>
            <person name="Nakamura H."/>
            <person name="Ohtoshi R."/>
            <person name="Moran D.A.P."/>
            <person name="Shinohara A."/>
            <person name="Yoshida Y."/>
            <person name="Fujiwara M."/>
            <person name="Mori M."/>
            <person name="Tomita M."/>
            <person name="Arakawa K."/>
        </authorList>
    </citation>
    <scope>NUCLEOTIDE SEQUENCE [LARGE SCALE GENOMIC DNA]</scope>
</reference>
<dbReference type="AlphaFoldDB" id="A0A4Y2DE98"/>
<evidence type="ECO:0000313" key="3">
    <source>
        <dbReference type="Proteomes" id="UP000499080"/>
    </source>
</evidence>